<organism evidence="1 2">
    <name type="scientific">Malus domestica</name>
    <name type="common">Apple</name>
    <name type="synonym">Pyrus malus</name>
    <dbReference type="NCBI Taxonomy" id="3750"/>
    <lineage>
        <taxon>Eukaryota</taxon>
        <taxon>Viridiplantae</taxon>
        <taxon>Streptophyta</taxon>
        <taxon>Embryophyta</taxon>
        <taxon>Tracheophyta</taxon>
        <taxon>Spermatophyta</taxon>
        <taxon>Magnoliopsida</taxon>
        <taxon>eudicotyledons</taxon>
        <taxon>Gunneridae</taxon>
        <taxon>Pentapetalae</taxon>
        <taxon>rosids</taxon>
        <taxon>fabids</taxon>
        <taxon>Rosales</taxon>
        <taxon>Rosaceae</taxon>
        <taxon>Amygdaloideae</taxon>
        <taxon>Maleae</taxon>
        <taxon>Malus</taxon>
    </lineage>
</organism>
<dbReference type="STRING" id="3750.A0A498IK67"/>
<dbReference type="SMR" id="A0A498IK67"/>
<accession>A0A498IK67</accession>
<dbReference type="AlphaFoldDB" id="A0A498IK67"/>
<keyword evidence="2" id="KW-1185">Reference proteome</keyword>
<name>A0A498IK67_MALDO</name>
<dbReference type="Proteomes" id="UP000290289">
    <property type="component" value="Chromosome 12"/>
</dbReference>
<reference evidence="1 2" key="1">
    <citation type="submission" date="2018-10" db="EMBL/GenBank/DDBJ databases">
        <title>A high-quality apple genome assembly.</title>
        <authorList>
            <person name="Hu J."/>
        </authorList>
    </citation>
    <scope>NUCLEOTIDE SEQUENCE [LARGE SCALE GENOMIC DNA]</scope>
    <source>
        <strain evidence="2">cv. HFTH1</strain>
        <tissue evidence="1">Young leaf</tissue>
    </source>
</reference>
<evidence type="ECO:0000313" key="1">
    <source>
        <dbReference type="EMBL" id="RXH82514.1"/>
    </source>
</evidence>
<protein>
    <submittedName>
        <fullName evidence="1">Uncharacterized protein</fullName>
    </submittedName>
</protein>
<evidence type="ECO:0000313" key="2">
    <source>
        <dbReference type="Proteomes" id="UP000290289"/>
    </source>
</evidence>
<gene>
    <name evidence="1" type="ORF">DVH24_036855</name>
</gene>
<comment type="caution">
    <text evidence="1">The sequence shown here is derived from an EMBL/GenBank/DDBJ whole genome shotgun (WGS) entry which is preliminary data.</text>
</comment>
<sequence>MACNNLSFLTFVLHLLGDRKDEELPSPENLCRACKSFSDFERCASSGSGKRSNVEVLVKDLALGLTRLSNTPERGKA</sequence>
<dbReference type="EMBL" id="RDQH01000338">
    <property type="protein sequence ID" value="RXH82514.1"/>
    <property type="molecule type" value="Genomic_DNA"/>
</dbReference>
<proteinExistence type="predicted"/>